<keyword evidence="5" id="KW-0804">Transcription</keyword>
<dbReference type="GO" id="GO:0005634">
    <property type="term" value="C:nucleus"/>
    <property type="evidence" value="ECO:0007669"/>
    <property type="project" value="UniProtKB-SubCell"/>
</dbReference>
<feature type="compositionally biased region" description="Basic and acidic residues" evidence="8">
    <location>
        <begin position="102"/>
        <end position="112"/>
    </location>
</feature>
<dbReference type="PANTHER" id="PTHR46714:SF6">
    <property type="entry name" value="TRANSCRIPTIONAL ACTIVATOR HAC1"/>
    <property type="match status" value="1"/>
</dbReference>
<proteinExistence type="inferred from homology"/>
<keyword evidence="11" id="KW-1185">Reference proteome</keyword>
<dbReference type="InterPro" id="IPR046347">
    <property type="entry name" value="bZIP_sf"/>
</dbReference>
<feature type="compositionally biased region" description="Low complexity" evidence="8">
    <location>
        <begin position="294"/>
        <end position="303"/>
    </location>
</feature>
<keyword evidence="7" id="KW-0539">Nucleus</keyword>
<sequence>MGSEHLYNTHFAQTLTTPAIISHHQMTPPPMDHHSRSQGTINMQELSCMAGGPPTSHPSHPSHPSTPSSHSHSPDGKTKKRKSWGQVLPEPKTNLPPRKRAKTEDEKEQRRIERVKRNRLAAHNSRERKRQEVEALQVEKDKVHDKLHAVERRMAAMAAELKAFRAKYPNEVVPQVDLDTAPSSIEEYDTINPRATSFPSPVSMDDYDSVRDDSCPPETPAYSESATTDFDQTQYPAAMLCDLQCQSISVPASRPSATSSPRASASTSAPRLQATLAYLILFNLSLPMMTSMSSLSSTLTSSPKPRRRPLVTRPTSSTLPSSMMPLTPMAFLRRLVHDTSLCRLTLAQLLLLATSLSQRRSSSKQIVRPVGAKGRIEKDVHIGRRSRHIHRARRSSGTGVKGELRRIVRAFDWEKYQFGAQGRLTGS</sequence>
<keyword evidence="4" id="KW-0238">DNA-binding</keyword>
<dbReference type="PROSITE" id="PS50217">
    <property type="entry name" value="BZIP"/>
    <property type="match status" value="1"/>
</dbReference>
<evidence type="ECO:0000313" key="11">
    <source>
        <dbReference type="Proteomes" id="UP000799779"/>
    </source>
</evidence>
<accession>A0A6A5WF35</accession>
<dbReference type="PROSITE" id="PS00036">
    <property type="entry name" value="BZIP_BASIC"/>
    <property type="match status" value="1"/>
</dbReference>
<dbReference type="InterPro" id="IPR004827">
    <property type="entry name" value="bZIP"/>
</dbReference>
<dbReference type="EMBL" id="ML977591">
    <property type="protein sequence ID" value="KAF2000057.1"/>
    <property type="molecule type" value="Genomic_DNA"/>
</dbReference>
<feature type="domain" description="BZIP" evidence="9">
    <location>
        <begin position="108"/>
        <end position="165"/>
    </location>
</feature>
<keyword evidence="6" id="KW-0834">Unfolded protein response</keyword>
<evidence type="ECO:0000256" key="8">
    <source>
        <dbReference type="SAM" id="MobiDB-lite"/>
    </source>
</evidence>
<comment type="subcellular location">
    <subcellularLocation>
        <location evidence="1">Nucleus</location>
    </subcellularLocation>
</comment>
<dbReference type="Proteomes" id="UP000799779">
    <property type="component" value="Unassembled WGS sequence"/>
</dbReference>
<evidence type="ECO:0000259" key="9">
    <source>
        <dbReference type="PROSITE" id="PS50217"/>
    </source>
</evidence>
<evidence type="ECO:0000256" key="6">
    <source>
        <dbReference type="ARBA" id="ARBA00023230"/>
    </source>
</evidence>
<feature type="compositionally biased region" description="Low complexity" evidence="8">
    <location>
        <begin position="53"/>
        <end position="71"/>
    </location>
</feature>
<dbReference type="GO" id="GO:0000981">
    <property type="term" value="F:DNA-binding transcription factor activity, RNA polymerase II-specific"/>
    <property type="evidence" value="ECO:0007669"/>
    <property type="project" value="InterPro"/>
</dbReference>
<evidence type="ECO:0000256" key="2">
    <source>
        <dbReference type="ARBA" id="ARBA00007163"/>
    </source>
</evidence>
<dbReference type="InterPro" id="IPR044280">
    <property type="entry name" value="Hac1/HY5"/>
</dbReference>
<feature type="region of interest" description="Disordered" evidence="8">
    <location>
        <begin position="192"/>
        <end position="226"/>
    </location>
</feature>
<dbReference type="GO" id="GO:0003677">
    <property type="term" value="F:DNA binding"/>
    <property type="evidence" value="ECO:0007669"/>
    <property type="project" value="UniProtKB-KW"/>
</dbReference>
<dbReference type="PANTHER" id="PTHR46714">
    <property type="entry name" value="TRANSCRIPTIONAL ACTIVATOR HAC1"/>
    <property type="match status" value="1"/>
</dbReference>
<evidence type="ECO:0000256" key="5">
    <source>
        <dbReference type="ARBA" id="ARBA00023163"/>
    </source>
</evidence>
<evidence type="ECO:0000256" key="7">
    <source>
        <dbReference type="ARBA" id="ARBA00023242"/>
    </source>
</evidence>
<feature type="region of interest" description="Disordered" evidence="8">
    <location>
        <begin position="294"/>
        <end position="322"/>
    </location>
</feature>
<keyword evidence="3" id="KW-0805">Transcription regulation</keyword>
<reference evidence="10" key="1">
    <citation type="journal article" date="2020" name="Stud. Mycol.">
        <title>101 Dothideomycetes genomes: a test case for predicting lifestyles and emergence of pathogens.</title>
        <authorList>
            <person name="Haridas S."/>
            <person name="Albert R."/>
            <person name="Binder M."/>
            <person name="Bloem J."/>
            <person name="Labutti K."/>
            <person name="Salamov A."/>
            <person name="Andreopoulos B."/>
            <person name="Baker S."/>
            <person name="Barry K."/>
            <person name="Bills G."/>
            <person name="Bluhm B."/>
            <person name="Cannon C."/>
            <person name="Castanera R."/>
            <person name="Culley D."/>
            <person name="Daum C."/>
            <person name="Ezra D."/>
            <person name="Gonzalez J."/>
            <person name="Henrissat B."/>
            <person name="Kuo A."/>
            <person name="Liang C."/>
            <person name="Lipzen A."/>
            <person name="Lutzoni F."/>
            <person name="Magnuson J."/>
            <person name="Mondo S."/>
            <person name="Nolan M."/>
            <person name="Ohm R."/>
            <person name="Pangilinan J."/>
            <person name="Park H.-J."/>
            <person name="Ramirez L."/>
            <person name="Alfaro M."/>
            <person name="Sun H."/>
            <person name="Tritt A."/>
            <person name="Yoshinaga Y."/>
            <person name="Zwiers L.-H."/>
            <person name="Turgeon B."/>
            <person name="Goodwin S."/>
            <person name="Spatafora J."/>
            <person name="Crous P."/>
            <person name="Grigoriev I."/>
        </authorList>
    </citation>
    <scope>NUCLEOTIDE SEQUENCE</scope>
    <source>
        <strain evidence="10">CBS 123094</strain>
    </source>
</reference>
<dbReference type="OrthoDB" id="674948at2759"/>
<gene>
    <name evidence="10" type="ORF">P154DRAFT_522846</name>
</gene>
<name>A0A6A5WF35_9PLEO</name>
<dbReference type="GO" id="GO:0045944">
    <property type="term" value="P:positive regulation of transcription by RNA polymerase II"/>
    <property type="evidence" value="ECO:0007669"/>
    <property type="project" value="InterPro"/>
</dbReference>
<evidence type="ECO:0000256" key="1">
    <source>
        <dbReference type="ARBA" id="ARBA00004123"/>
    </source>
</evidence>
<evidence type="ECO:0000256" key="3">
    <source>
        <dbReference type="ARBA" id="ARBA00023015"/>
    </source>
</evidence>
<dbReference type="GO" id="GO:0006986">
    <property type="term" value="P:response to unfolded protein"/>
    <property type="evidence" value="ECO:0007669"/>
    <property type="project" value="UniProtKB-KW"/>
</dbReference>
<comment type="similarity">
    <text evidence="2">Belongs to the bZIP family.</text>
</comment>
<organism evidence="10 11">
    <name type="scientific">Amniculicola lignicola CBS 123094</name>
    <dbReference type="NCBI Taxonomy" id="1392246"/>
    <lineage>
        <taxon>Eukaryota</taxon>
        <taxon>Fungi</taxon>
        <taxon>Dikarya</taxon>
        <taxon>Ascomycota</taxon>
        <taxon>Pezizomycotina</taxon>
        <taxon>Dothideomycetes</taxon>
        <taxon>Pleosporomycetidae</taxon>
        <taxon>Pleosporales</taxon>
        <taxon>Amniculicolaceae</taxon>
        <taxon>Amniculicola</taxon>
    </lineage>
</organism>
<protein>
    <recommendedName>
        <fullName evidence="9">BZIP domain-containing protein</fullName>
    </recommendedName>
</protein>
<dbReference type="SMART" id="SM00338">
    <property type="entry name" value="BRLZ"/>
    <property type="match status" value="1"/>
</dbReference>
<evidence type="ECO:0000256" key="4">
    <source>
        <dbReference type="ARBA" id="ARBA00023125"/>
    </source>
</evidence>
<feature type="region of interest" description="Disordered" evidence="8">
    <location>
        <begin position="46"/>
        <end position="112"/>
    </location>
</feature>
<dbReference type="AlphaFoldDB" id="A0A6A5WF35"/>
<dbReference type="SUPFAM" id="SSF57959">
    <property type="entry name" value="Leucine zipper domain"/>
    <property type="match status" value="1"/>
</dbReference>
<evidence type="ECO:0000313" key="10">
    <source>
        <dbReference type="EMBL" id="KAF2000057.1"/>
    </source>
</evidence>